<feature type="compositionally biased region" description="Polar residues" evidence="2">
    <location>
        <begin position="1267"/>
        <end position="1280"/>
    </location>
</feature>
<keyword evidence="3" id="KW-1185">Reference proteome</keyword>
<organism evidence="3 4">
    <name type="scientific">Acrobeloides nanus</name>
    <dbReference type="NCBI Taxonomy" id="290746"/>
    <lineage>
        <taxon>Eukaryota</taxon>
        <taxon>Metazoa</taxon>
        <taxon>Ecdysozoa</taxon>
        <taxon>Nematoda</taxon>
        <taxon>Chromadorea</taxon>
        <taxon>Rhabditida</taxon>
        <taxon>Tylenchina</taxon>
        <taxon>Cephalobomorpha</taxon>
        <taxon>Cephaloboidea</taxon>
        <taxon>Cephalobidae</taxon>
        <taxon>Acrobeloides</taxon>
    </lineage>
</organism>
<feature type="coiled-coil region" evidence="1">
    <location>
        <begin position="772"/>
        <end position="827"/>
    </location>
</feature>
<evidence type="ECO:0000313" key="3">
    <source>
        <dbReference type="Proteomes" id="UP000887540"/>
    </source>
</evidence>
<dbReference type="WBParaSite" id="ACRNAN_Path_1190.g4637.t1">
    <property type="protein sequence ID" value="ACRNAN_Path_1190.g4637.t1"/>
    <property type="gene ID" value="ACRNAN_Path_1190.g4637"/>
</dbReference>
<sequence length="1687" mass="197878">MSLNLTQLEQVVEHDADNLEQLQYWYDQLIEYELEGNEQRKDLEIIFRAMKWIMQYEHTSVDELKEIAEKEAIELAEREENWEQEKEILKEELSVLRERITGQAGVTETYEAFRGEIDALKAENAQLKQLSRERDRELADQRDKAEQMSSRVDALEKERTMLVNNTETLEDTIRQLNLRISSKTEVSGRGDWESRRLRQRSEQAILLSNQLQSVISQNEQLKVEVERLSNALQNATALIQETTTNYGSLQEQLAIAEKTIAALAEDNSTLKEQISTRDQTLHEKQAKHELTSREMEELLEEKDKEISKLKGELNLIMIELDDYRTRLQIEQSRDNNEAELERLSQELRRQVELARQMFDSMTSETHTDQILDPNVEMRIRLMQLEERLQTTQSYMKDSEAEKTNMQRIIEEKDAQNAQLHADMNRFRQVTFGDADKEIRHLEAQLKFRDKQIQKLTSKCSLLQIEIEQLSEKPQRIQKEAITDKRKELGPIQEATQKPIKKPRIEVSKETAKSHVDTKQDVIIKKDSEKFEVIEPKELTQEKLDELEAYATIISSLNHEVMQLLKELEAKDEQIRKLEVFQKDADKHIRMSMAQVSLISHEYKDFYLKQSLNKPDRSDTNDNRLQELEIRAVELERLNESITIGGTELERRMEEATRRLIFVQIQNMHFSRVAETAERKSKIVNEICEKLRSRVRHLMLDSERRSRQIVLENELNTIEIARLQTALFRSIPLSEYNKLLTRFKTLLHREVLGNEVPISEDVQEYHFESINLLSTSEKSFEELKVTNKRLEEENRILANQTDYWRNEAERYKTNVDELNVFLTDIENESEVKNMLVNIERRFLIAMNEQSEILGERSVSEKEHRRLQKEFNKRRKQWFGDRKKLVNAVLSLQNLVQRLRLNFADNITVEQMLSFKNAMELLRDKESQLHKEHSILEKKSVDLERESINVEAMRISIQETVDSNFDVQRMQKALQNFAFNIQTLASENRVLHAQIKSLNNDIERKTIEFEELKEENERVLAATINLATLSDDHAEKEHISKEKSTEIERQEKVSREPLVSSDDESSSTDYETIHQKEDKQDRVQLKTVVFDNSKEYERRVEMVKETARLCIQSYKEQLDQKDRAIEQYRVMLENSRISFAETPHDTSIRSSDSALPLKKSTEILNNLKLEEKEKEIRKLEQEIQELERINAELGLELKRFGESNISTKKHLFDVAIQTDHFTGSGSAVNVVVQSTTTKESSDSEELSSKDEPHTQERNYEDEFEESDQSSRVSSEGSTSDSGTVEDIDKPPSRRGSRTSSLSSNQGQQPDLPPKPVEPKKDGEHSLPASSRTEASDHAVIRLRSEIRNLRSRLMITERKNRELLTEVESLKSRTRFSSQRAVSTSDGEVTFLKKDNDRFRREIKNLNSTIESKTKEIDELQKTIKRLSSLPHKDALDNWEERKKKDRALAELKRKLEEAINRENELAERLERRERHIDQINKDENKRYTESERLTALTRELQQEKEMFKKRETSLINEIRIWTEKCKEATIRLESVAKENKALRSAQKSLKTQDAQVQTHGLEKPIHEPSPKVPKIPMQEMPKIPIQEIRTYRESLRDDTFQSLQREHRRAQLRELEASDELRSIRIAYEKLQKDYSSLLTTERRRTNAKEGAAITVLRDKLMAKDREIETLRHKINGLEQTILQISTP</sequence>
<evidence type="ECO:0000256" key="1">
    <source>
        <dbReference type="SAM" id="Coils"/>
    </source>
</evidence>
<accession>A0A914BX25</accession>
<feature type="compositionally biased region" description="Basic and acidic residues" evidence="2">
    <location>
        <begin position="1559"/>
        <end position="1568"/>
    </location>
</feature>
<proteinExistence type="predicted"/>
<feature type="coiled-coil region" evidence="1">
    <location>
        <begin position="1155"/>
        <end position="1194"/>
    </location>
</feature>
<evidence type="ECO:0000313" key="4">
    <source>
        <dbReference type="WBParaSite" id="ACRNAN_Path_1190.g4637.t1"/>
    </source>
</evidence>
<protein>
    <submittedName>
        <fullName evidence="4">Uncharacterized protein</fullName>
    </submittedName>
</protein>
<dbReference type="PANTHER" id="PTHR32258">
    <property type="entry name" value="PROTEIN NETWORKED 4A"/>
    <property type="match status" value="1"/>
</dbReference>
<dbReference type="Proteomes" id="UP000887540">
    <property type="component" value="Unplaced"/>
</dbReference>
<keyword evidence="1" id="KW-0175">Coiled coil</keyword>
<feature type="coiled-coil region" evidence="1">
    <location>
        <begin position="211"/>
        <end position="357"/>
    </location>
</feature>
<feature type="coiled-coil region" evidence="1">
    <location>
        <begin position="61"/>
        <end position="172"/>
    </location>
</feature>
<feature type="compositionally biased region" description="Polar residues" evidence="2">
    <location>
        <begin position="1544"/>
        <end position="1557"/>
    </location>
</feature>
<evidence type="ECO:0000256" key="2">
    <source>
        <dbReference type="SAM" id="MobiDB-lite"/>
    </source>
</evidence>
<reference evidence="4" key="1">
    <citation type="submission" date="2022-11" db="UniProtKB">
        <authorList>
            <consortium name="WormBaseParasite"/>
        </authorList>
    </citation>
    <scope>IDENTIFICATION</scope>
</reference>
<feature type="region of interest" description="Disordered" evidence="2">
    <location>
        <begin position="1031"/>
        <end position="1076"/>
    </location>
</feature>
<feature type="compositionally biased region" description="Basic and acidic residues" evidence="2">
    <location>
        <begin position="1244"/>
        <end position="1258"/>
    </location>
</feature>
<feature type="coiled-coil region" evidence="1">
    <location>
        <begin position="381"/>
        <end position="472"/>
    </location>
</feature>
<dbReference type="InterPro" id="IPR051861">
    <property type="entry name" value="NET_actin-binding_domain"/>
</dbReference>
<feature type="coiled-coil region" evidence="1">
    <location>
        <begin position="1337"/>
        <end position="1481"/>
    </location>
</feature>
<dbReference type="PANTHER" id="PTHR32258:SF28">
    <property type="entry name" value="PROTEIN NETWORKED 3A-RELATED"/>
    <property type="match status" value="1"/>
</dbReference>
<feature type="region of interest" description="Disordered" evidence="2">
    <location>
        <begin position="1232"/>
        <end position="1335"/>
    </location>
</feature>
<feature type="compositionally biased region" description="Basic and acidic residues" evidence="2">
    <location>
        <begin position="1031"/>
        <end position="1053"/>
    </location>
</feature>
<feature type="coiled-coil region" evidence="1">
    <location>
        <begin position="979"/>
        <end position="1020"/>
    </location>
</feature>
<feature type="region of interest" description="Disordered" evidence="2">
    <location>
        <begin position="1543"/>
        <end position="1575"/>
    </location>
</feature>
<name>A0A914BX25_9BILA</name>